<evidence type="ECO:0000313" key="3">
    <source>
        <dbReference type="Proteomes" id="UP000664369"/>
    </source>
</evidence>
<proteinExistence type="predicted"/>
<keyword evidence="1" id="KW-0472">Membrane</keyword>
<reference evidence="2 3" key="1">
    <citation type="submission" date="2021-03" db="EMBL/GenBank/DDBJ databases">
        <authorList>
            <person name="Kim M.K."/>
        </authorList>
    </citation>
    <scope>NUCLEOTIDE SEQUENCE [LARGE SCALE GENOMIC DNA]</scope>
    <source>
        <strain evidence="2 3">BT442</strain>
    </source>
</reference>
<feature type="transmembrane region" description="Helical" evidence="1">
    <location>
        <begin position="221"/>
        <end position="245"/>
    </location>
</feature>
<evidence type="ECO:0000313" key="2">
    <source>
        <dbReference type="EMBL" id="MBO2013093.1"/>
    </source>
</evidence>
<evidence type="ECO:0000256" key="1">
    <source>
        <dbReference type="SAM" id="Phobius"/>
    </source>
</evidence>
<name>A0ABS3QP77_9BACT</name>
<keyword evidence="1" id="KW-1133">Transmembrane helix</keyword>
<comment type="caution">
    <text evidence="2">The sequence shown here is derived from an EMBL/GenBank/DDBJ whole genome shotgun (WGS) entry which is preliminary data.</text>
</comment>
<feature type="transmembrane region" description="Helical" evidence="1">
    <location>
        <begin position="251"/>
        <end position="271"/>
    </location>
</feature>
<keyword evidence="1" id="KW-0812">Transmembrane</keyword>
<gene>
    <name evidence="2" type="ORF">J4E00_28795</name>
</gene>
<dbReference type="RefSeq" id="WP_208178832.1">
    <property type="nucleotide sequence ID" value="NZ_JAGETZ010000026.1"/>
</dbReference>
<evidence type="ECO:0008006" key="4">
    <source>
        <dbReference type="Google" id="ProtNLM"/>
    </source>
</evidence>
<feature type="transmembrane region" description="Helical" evidence="1">
    <location>
        <begin position="196"/>
        <end position="214"/>
    </location>
</feature>
<feature type="transmembrane region" description="Helical" evidence="1">
    <location>
        <begin position="155"/>
        <end position="176"/>
    </location>
</feature>
<organism evidence="2 3">
    <name type="scientific">Hymenobacter negativus</name>
    <dbReference type="NCBI Taxonomy" id="2795026"/>
    <lineage>
        <taxon>Bacteria</taxon>
        <taxon>Pseudomonadati</taxon>
        <taxon>Bacteroidota</taxon>
        <taxon>Cytophagia</taxon>
        <taxon>Cytophagales</taxon>
        <taxon>Hymenobacteraceae</taxon>
        <taxon>Hymenobacter</taxon>
    </lineage>
</organism>
<sequence>MEHIDEARLSSLKVVQVSADTFALECNDKLYYIGEVLFRIIELLKAGKEFAEIQEYVATKHRLVLSREKFDEIINSTLEKVLTPVPAADAAKPQAYVYGQVTLIAETKLAQLTRRLEFLFHKPVVVALLALSLLVSGGALLALHRTHLLFTTISPTHSVAVVLGSYVFFALVGLFHELGHATAAARYKITPKEVGFGFYLVLPVLYTDISKVWMLDKHKRILVNLAGIYFQLLVNLVLCSAYLISLLWGHSATYLIISFLLANATLALYSLNPFFRNDGYWVCSDYFSLPNLSAAAETYPRKCWDYLRSKGQTAFRAPGATLKNELLLLGYTVGRMSLISWLSYLGYSGFYHSVQETIQRVNQEGRFATESAFEHVLYLLKVVLFCTLFIVLAYRSLKPPVLRLLTRLGWLTSAAGPEAVPAAMVASS</sequence>
<feature type="transmembrane region" description="Helical" evidence="1">
    <location>
        <begin position="326"/>
        <end position="347"/>
    </location>
</feature>
<dbReference type="Proteomes" id="UP000664369">
    <property type="component" value="Unassembled WGS sequence"/>
</dbReference>
<feature type="transmembrane region" description="Helical" evidence="1">
    <location>
        <begin position="376"/>
        <end position="397"/>
    </location>
</feature>
<protein>
    <recommendedName>
        <fullName evidence="4">Peptide zinc metalloprotease protein</fullName>
    </recommendedName>
</protein>
<accession>A0ABS3QP77</accession>
<keyword evidence="3" id="KW-1185">Reference proteome</keyword>
<feature type="transmembrane region" description="Helical" evidence="1">
    <location>
        <begin position="124"/>
        <end position="143"/>
    </location>
</feature>
<dbReference type="EMBL" id="JAGETZ010000026">
    <property type="protein sequence ID" value="MBO2013093.1"/>
    <property type="molecule type" value="Genomic_DNA"/>
</dbReference>